<evidence type="ECO:0000256" key="2">
    <source>
        <dbReference type="ARBA" id="ARBA00008034"/>
    </source>
</evidence>
<organism evidence="8 9">
    <name type="scientific">Defluviitalea saccharophila</name>
    <dbReference type="NCBI Taxonomy" id="879970"/>
    <lineage>
        <taxon>Bacteria</taxon>
        <taxon>Bacillati</taxon>
        <taxon>Bacillota</taxon>
        <taxon>Clostridia</taxon>
        <taxon>Lachnospirales</taxon>
        <taxon>Defluviitaleaceae</taxon>
        <taxon>Defluviitalea</taxon>
    </lineage>
</organism>
<keyword evidence="3 6" id="KW-0812">Transmembrane</keyword>
<proteinExistence type="inferred from homology"/>
<feature type="transmembrane region" description="Helical" evidence="7">
    <location>
        <begin position="162"/>
        <end position="185"/>
    </location>
</feature>
<evidence type="ECO:0000256" key="1">
    <source>
        <dbReference type="ARBA" id="ARBA00004141"/>
    </source>
</evidence>
<dbReference type="Pfam" id="PF00950">
    <property type="entry name" value="ABC-3"/>
    <property type="match status" value="1"/>
</dbReference>
<evidence type="ECO:0000256" key="7">
    <source>
        <dbReference type="SAM" id="Phobius"/>
    </source>
</evidence>
<dbReference type="RefSeq" id="WP_341876470.1">
    <property type="nucleotide sequence ID" value="NZ_CP121687.1"/>
</dbReference>
<keyword evidence="9" id="KW-1185">Reference proteome</keyword>
<dbReference type="PANTHER" id="PTHR30477:SF22">
    <property type="entry name" value="METAL ABC TRANSPORTER PERMEASE"/>
    <property type="match status" value="1"/>
</dbReference>
<protein>
    <submittedName>
        <fullName evidence="8">Metal ABC transporter permease</fullName>
    </submittedName>
</protein>
<dbReference type="Proteomes" id="UP001486565">
    <property type="component" value="Chromosome"/>
</dbReference>
<evidence type="ECO:0000256" key="6">
    <source>
        <dbReference type="RuleBase" id="RU003943"/>
    </source>
</evidence>
<evidence type="ECO:0000256" key="3">
    <source>
        <dbReference type="ARBA" id="ARBA00022692"/>
    </source>
</evidence>
<evidence type="ECO:0000313" key="9">
    <source>
        <dbReference type="Proteomes" id="UP001486565"/>
    </source>
</evidence>
<comment type="subcellular location">
    <subcellularLocation>
        <location evidence="6">Cell membrane</location>
        <topology evidence="6">Multi-pass membrane protein</topology>
    </subcellularLocation>
    <subcellularLocation>
        <location evidence="1">Membrane</location>
        <topology evidence="1">Multi-pass membrane protein</topology>
    </subcellularLocation>
</comment>
<feature type="transmembrane region" description="Helical" evidence="7">
    <location>
        <begin position="191"/>
        <end position="212"/>
    </location>
</feature>
<feature type="transmembrane region" description="Helical" evidence="7">
    <location>
        <begin position="219"/>
        <end position="240"/>
    </location>
</feature>
<dbReference type="SUPFAM" id="SSF81345">
    <property type="entry name" value="ABC transporter involved in vitamin B12 uptake, BtuC"/>
    <property type="match status" value="1"/>
</dbReference>
<feature type="transmembrane region" description="Helical" evidence="7">
    <location>
        <begin position="132"/>
        <end position="150"/>
    </location>
</feature>
<dbReference type="InterPro" id="IPR037294">
    <property type="entry name" value="ABC_BtuC-like"/>
</dbReference>
<dbReference type="InterPro" id="IPR001626">
    <property type="entry name" value="ABC_TroCD"/>
</dbReference>
<name>A0ABZ2Y4D3_9FIRM</name>
<keyword evidence="6" id="KW-0813">Transport</keyword>
<evidence type="ECO:0000256" key="4">
    <source>
        <dbReference type="ARBA" id="ARBA00022989"/>
    </source>
</evidence>
<keyword evidence="5 7" id="KW-0472">Membrane</keyword>
<feature type="transmembrane region" description="Helical" evidence="7">
    <location>
        <begin position="12"/>
        <end position="33"/>
    </location>
</feature>
<dbReference type="PANTHER" id="PTHR30477">
    <property type="entry name" value="ABC-TRANSPORTER METAL-BINDING PROTEIN"/>
    <property type="match status" value="1"/>
</dbReference>
<evidence type="ECO:0000313" key="8">
    <source>
        <dbReference type="EMBL" id="WZL69474.1"/>
    </source>
</evidence>
<feature type="transmembrane region" description="Helical" evidence="7">
    <location>
        <begin position="86"/>
        <end position="112"/>
    </location>
</feature>
<comment type="similarity">
    <text evidence="2 6">Belongs to the ABC-3 integral membrane protein family.</text>
</comment>
<feature type="transmembrane region" description="Helical" evidence="7">
    <location>
        <begin position="45"/>
        <end position="74"/>
    </location>
</feature>
<dbReference type="EMBL" id="CP121687">
    <property type="protein sequence ID" value="WZL69474.1"/>
    <property type="molecule type" value="Genomic_DNA"/>
</dbReference>
<evidence type="ECO:0000256" key="5">
    <source>
        <dbReference type="ARBA" id="ARBA00023136"/>
    </source>
</evidence>
<gene>
    <name evidence="8" type="ORF">QBE51_11810</name>
</gene>
<keyword evidence="4 7" id="KW-1133">Transmembrane helix</keyword>
<dbReference type="Gene3D" id="1.10.3470.10">
    <property type="entry name" value="ABC transporter involved in vitamin B12 uptake, BtuC"/>
    <property type="match status" value="1"/>
</dbReference>
<reference evidence="8 9" key="1">
    <citation type="submission" date="2023-03" db="EMBL/GenBank/DDBJ databases">
        <title>Novel Species.</title>
        <authorList>
            <person name="Ma S."/>
        </authorList>
    </citation>
    <scope>NUCLEOTIDE SEQUENCE [LARGE SCALE GENOMIC DNA]</scope>
    <source>
        <strain evidence="8 9">LIND6LT2</strain>
    </source>
</reference>
<accession>A0ABZ2Y4D3</accession>
<feature type="transmembrane region" description="Helical" evidence="7">
    <location>
        <begin position="246"/>
        <end position="265"/>
    </location>
</feature>
<sequence>MFEILTYSFMQRALLAGVIIGFLCPLMGIFIVLRRMSLIGDGLSHVALSGIAAGILLNISPLGVTLAFSVIAALAMEKLRKSYEKYAELSISIIMSFGIGLAVILISLAKSISFDLFGYLFGNITTVLPSDLWVILGLGILVIISIGLLYKELFYMAFDEEAALLSGVPVKGINLFFIVLIAVTITLSMRIVGILLVSSLMVLPVAASLQIAHSFKHAAFLSIIFSQTAIILGIIISYYFELASGGTIVLLAVLILVSVLFFKHLKNSATKKKNEQA</sequence>